<dbReference type="VEuPathDB" id="FungiDB:EYZ11_012993"/>
<sequence length="128" mass="14368">MALDTEGGSKQLNKMSSDAHISMGSMHAHVDKNAPVDEDCAAGVTRILDTWVPRIYVRKVIGSESAYSSIEESMVDYLCKLHQENREVRDIKRKVDRKLGTMAVRPGELAKMAYSGTKVAFMYPEFLR</sequence>
<comment type="caution">
    <text evidence="1">The sequence shown here is derived from an EMBL/GenBank/DDBJ whole genome shotgun (WGS) entry which is preliminary data.</text>
</comment>
<gene>
    <name evidence="1" type="ORF">ATNIH1004_009508</name>
</gene>
<proteinExistence type="predicted"/>
<reference evidence="1 2" key="1">
    <citation type="submission" date="2019-08" db="EMBL/GenBank/DDBJ databases">
        <title>The genome sequence of a newly discovered highly antifungal drug resistant Aspergillus species, Aspergillus tanneri NIH 1004.</title>
        <authorList>
            <person name="Mounaud S."/>
            <person name="Singh I."/>
            <person name="Joardar V."/>
            <person name="Pakala S."/>
            <person name="Pakala S."/>
            <person name="Venepally P."/>
            <person name="Chung J.K."/>
            <person name="Losada L."/>
            <person name="Nierman W.C."/>
        </authorList>
    </citation>
    <scope>NUCLEOTIDE SEQUENCE [LARGE SCALE GENOMIC DNA]</scope>
    <source>
        <strain evidence="1 2">NIH1004</strain>
    </source>
</reference>
<evidence type="ECO:0000313" key="1">
    <source>
        <dbReference type="EMBL" id="KAA8642756.1"/>
    </source>
</evidence>
<accession>A0A5M9MAR1</accession>
<dbReference type="RefSeq" id="XP_033422118.1">
    <property type="nucleotide sequence ID" value="XM_033574100.1"/>
</dbReference>
<dbReference type="AlphaFoldDB" id="A0A5M9MAR1"/>
<protein>
    <submittedName>
        <fullName evidence="1">Uncharacterized protein</fullName>
    </submittedName>
</protein>
<dbReference type="EMBL" id="QUQM01000005">
    <property type="protein sequence ID" value="KAA8642756.1"/>
    <property type="molecule type" value="Genomic_DNA"/>
</dbReference>
<evidence type="ECO:0000313" key="2">
    <source>
        <dbReference type="Proteomes" id="UP000324241"/>
    </source>
</evidence>
<dbReference type="GeneID" id="54332210"/>
<dbReference type="Proteomes" id="UP000324241">
    <property type="component" value="Unassembled WGS sequence"/>
</dbReference>
<name>A0A5M9MAR1_9EURO</name>
<organism evidence="1 2">
    <name type="scientific">Aspergillus tanneri</name>
    <dbReference type="NCBI Taxonomy" id="1220188"/>
    <lineage>
        <taxon>Eukaryota</taxon>
        <taxon>Fungi</taxon>
        <taxon>Dikarya</taxon>
        <taxon>Ascomycota</taxon>
        <taxon>Pezizomycotina</taxon>
        <taxon>Eurotiomycetes</taxon>
        <taxon>Eurotiomycetidae</taxon>
        <taxon>Eurotiales</taxon>
        <taxon>Aspergillaceae</taxon>
        <taxon>Aspergillus</taxon>
        <taxon>Aspergillus subgen. Circumdati</taxon>
    </lineage>
</organism>